<reference evidence="1" key="2">
    <citation type="journal article" date="2015" name="Fish Shellfish Immunol.">
        <title>Early steps in the European eel (Anguilla anguilla)-Vibrio vulnificus interaction in the gills: Role of the RtxA13 toxin.</title>
        <authorList>
            <person name="Callol A."/>
            <person name="Pajuelo D."/>
            <person name="Ebbesson L."/>
            <person name="Teles M."/>
            <person name="MacKenzie S."/>
            <person name="Amaro C."/>
        </authorList>
    </citation>
    <scope>NUCLEOTIDE SEQUENCE</scope>
</reference>
<reference evidence="1" key="1">
    <citation type="submission" date="2014-11" db="EMBL/GenBank/DDBJ databases">
        <authorList>
            <person name="Amaro Gonzalez C."/>
        </authorList>
    </citation>
    <scope>NUCLEOTIDE SEQUENCE</scope>
</reference>
<name>A0A0E9W867_ANGAN</name>
<proteinExistence type="predicted"/>
<evidence type="ECO:0000313" key="1">
    <source>
        <dbReference type="EMBL" id="JAH86574.1"/>
    </source>
</evidence>
<organism evidence="1">
    <name type="scientific">Anguilla anguilla</name>
    <name type="common">European freshwater eel</name>
    <name type="synonym">Muraena anguilla</name>
    <dbReference type="NCBI Taxonomy" id="7936"/>
    <lineage>
        <taxon>Eukaryota</taxon>
        <taxon>Metazoa</taxon>
        <taxon>Chordata</taxon>
        <taxon>Craniata</taxon>
        <taxon>Vertebrata</taxon>
        <taxon>Euteleostomi</taxon>
        <taxon>Actinopterygii</taxon>
        <taxon>Neopterygii</taxon>
        <taxon>Teleostei</taxon>
        <taxon>Anguilliformes</taxon>
        <taxon>Anguillidae</taxon>
        <taxon>Anguilla</taxon>
    </lineage>
</organism>
<accession>A0A0E9W867</accession>
<dbReference type="EMBL" id="GBXM01022003">
    <property type="protein sequence ID" value="JAH86574.1"/>
    <property type="molecule type" value="Transcribed_RNA"/>
</dbReference>
<sequence length="26" mass="3286">MYCRCAVVQHNRVFKQVFWFSFVRPH</sequence>
<dbReference type="AlphaFoldDB" id="A0A0E9W867"/>
<protein>
    <submittedName>
        <fullName evidence="1">Uncharacterized protein</fullName>
    </submittedName>
</protein>